<dbReference type="InterPro" id="IPR024046">
    <property type="entry name" value="Flagellar_assmbl_FliW_dom_sf"/>
</dbReference>
<dbReference type="Pfam" id="PF02623">
    <property type="entry name" value="FliW"/>
    <property type="match status" value="1"/>
</dbReference>
<evidence type="ECO:0000256" key="2">
    <source>
        <dbReference type="ARBA" id="ARBA00022795"/>
    </source>
</evidence>
<evidence type="ECO:0000256" key="3">
    <source>
        <dbReference type="ARBA" id="ARBA00022845"/>
    </source>
</evidence>
<keyword evidence="4" id="KW-0282">Flagellum</keyword>
<reference evidence="4" key="1">
    <citation type="journal article" date="2020" name="mSystems">
        <title>Genome- and Community-Level Interaction Insights into Carbon Utilization and Element Cycling Functions of Hydrothermarchaeota in Hydrothermal Sediment.</title>
        <authorList>
            <person name="Zhou Z."/>
            <person name="Liu Y."/>
            <person name="Xu W."/>
            <person name="Pan J."/>
            <person name="Luo Z.H."/>
            <person name="Li M."/>
        </authorList>
    </citation>
    <scope>NUCLEOTIDE SEQUENCE [LARGE SCALE GENOMIC DNA]</scope>
    <source>
        <strain evidence="4">SpSt-222</strain>
    </source>
</reference>
<dbReference type="GO" id="GO:0006417">
    <property type="term" value="P:regulation of translation"/>
    <property type="evidence" value="ECO:0007669"/>
    <property type="project" value="UniProtKB-KW"/>
</dbReference>
<keyword evidence="3" id="KW-0810">Translation regulation</keyword>
<keyword evidence="4" id="KW-0969">Cilium</keyword>
<keyword evidence="1" id="KW-0963">Cytoplasm</keyword>
<dbReference type="InterPro" id="IPR003775">
    <property type="entry name" value="Flagellar_assembly_factor_FliW"/>
</dbReference>
<dbReference type="EMBL" id="DSJL01000011">
    <property type="protein sequence ID" value="HEF66300.1"/>
    <property type="molecule type" value="Genomic_DNA"/>
</dbReference>
<comment type="caution">
    <text evidence="4">The sequence shown here is derived from an EMBL/GenBank/DDBJ whole genome shotgun (WGS) entry which is preliminary data.</text>
</comment>
<name>A0A7C1G2S4_THERO</name>
<protein>
    <submittedName>
        <fullName evidence="4">Flagellar assembly protein FliW</fullName>
    </submittedName>
</protein>
<dbReference type="AlphaFoldDB" id="A0A7C1G2S4"/>
<evidence type="ECO:0000256" key="1">
    <source>
        <dbReference type="ARBA" id="ARBA00022490"/>
    </source>
</evidence>
<organism evidence="4">
    <name type="scientific">Thermomicrobium roseum</name>
    <dbReference type="NCBI Taxonomy" id="500"/>
    <lineage>
        <taxon>Bacteria</taxon>
        <taxon>Pseudomonadati</taxon>
        <taxon>Thermomicrobiota</taxon>
        <taxon>Thermomicrobia</taxon>
        <taxon>Thermomicrobiales</taxon>
        <taxon>Thermomicrobiaceae</taxon>
        <taxon>Thermomicrobium</taxon>
    </lineage>
</organism>
<dbReference type="SUPFAM" id="SSF141457">
    <property type="entry name" value="BH3618-like"/>
    <property type="match status" value="1"/>
</dbReference>
<dbReference type="GO" id="GO:0044780">
    <property type="term" value="P:bacterial-type flagellum assembly"/>
    <property type="evidence" value="ECO:0007669"/>
    <property type="project" value="InterPro"/>
</dbReference>
<proteinExistence type="predicted"/>
<dbReference type="Gene3D" id="2.30.290.10">
    <property type="entry name" value="BH3618-like"/>
    <property type="match status" value="1"/>
</dbReference>
<keyword evidence="2" id="KW-1005">Bacterial flagellum biogenesis</keyword>
<sequence length="145" mass="15797">MTQPISEPQTVSNLTAVQTEVIFPNGLVGCPEWRRFMVEVPEDLPGLLLLRSLDEPGIEFVLAPVLELVPDFLEQLAASDRAALVALGIGRSERVELWATLSVHEDGSVTANLLGPLVLDFERGCGTQVVLTESGWGTRHPILTR</sequence>
<gene>
    <name evidence="4" type="ORF">ENP47_12005</name>
</gene>
<evidence type="ECO:0000313" key="4">
    <source>
        <dbReference type="EMBL" id="HEF66300.1"/>
    </source>
</evidence>
<dbReference type="PANTHER" id="PTHR39190:SF1">
    <property type="entry name" value="FLAGELLAR ASSEMBLY FACTOR FLIW"/>
    <property type="match status" value="1"/>
</dbReference>
<dbReference type="PANTHER" id="PTHR39190">
    <property type="entry name" value="FLAGELLAR ASSEMBLY FACTOR FLIW"/>
    <property type="match status" value="1"/>
</dbReference>
<keyword evidence="4" id="KW-0966">Cell projection</keyword>
<accession>A0A7C1G2S4</accession>